<accession>A0ABP0ZB52</accession>
<dbReference type="Proteomes" id="UP001642487">
    <property type="component" value="Chromosome 9"/>
</dbReference>
<evidence type="ECO:0000313" key="2">
    <source>
        <dbReference type="Proteomes" id="UP001642487"/>
    </source>
</evidence>
<name>A0ABP0ZB52_9ROSI</name>
<evidence type="ECO:0000313" key="1">
    <source>
        <dbReference type="EMBL" id="CAK9329020.1"/>
    </source>
</evidence>
<dbReference type="EMBL" id="OZ021743">
    <property type="protein sequence ID" value="CAK9329020.1"/>
    <property type="molecule type" value="Genomic_DNA"/>
</dbReference>
<protein>
    <submittedName>
        <fullName evidence="1">Uncharacterized protein</fullName>
    </submittedName>
</protein>
<reference evidence="1 2" key="1">
    <citation type="submission" date="2024-03" db="EMBL/GenBank/DDBJ databases">
        <authorList>
            <person name="Gkanogiannis A."/>
            <person name="Becerra Lopez-Lavalle L."/>
        </authorList>
    </citation>
    <scope>NUCLEOTIDE SEQUENCE [LARGE SCALE GENOMIC DNA]</scope>
</reference>
<keyword evidence="2" id="KW-1185">Reference proteome</keyword>
<sequence>MLAIGHGSEEGELKNDGRRKRRIANESNRYRRICIESLRRRTLTLNVITLTIFKNSPEKFIHCKIPLIFFRCPNFAFPSNFSSPSTLCFCCSSTDKKAQQPTRFEVRVLWGMVWKYRWFIQSCSVT</sequence>
<gene>
    <name evidence="1" type="ORF">CITCOLO1_LOCUS21455</name>
</gene>
<proteinExistence type="predicted"/>
<organism evidence="1 2">
    <name type="scientific">Citrullus colocynthis</name>
    <name type="common">colocynth</name>
    <dbReference type="NCBI Taxonomy" id="252529"/>
    <lineage>
        <taxon>Eukaryota</taxon>
        <taxon>Viridiplantae</taxon>
        <taxon>Streptophyta</taxon>
        <taxon>Embryophyta</taxon>
        <taxon>Tracheophyta</taxon>
        <taxon>Spermatophyta</taxon>
        <taxon>Magnoliopsida</taxon>
        <taxon>eudicotyledons</taxon>
        <taxon>Gunneridae</taxon>
        <taxon>Pentapetalae</taxon>
        <taxon>rosids</taxon>
        <taxon>fabids</taxon>
        <taxon>Cucurbitales</taxon>
        <taxon>Cucurbitaceae</taxon>
        <taxon>Benincaseae</taxon>
        <taxon>Citrullus</taxon>
    </lineage>
</organism>